<evidence type="ECO:0000313" key="1">
    <source>
        <dbReference type="EMBL" id="CAG9568699.1"/>
    </source>
</evidence>
<gene>
    <name evidence="1" type="ORF">DCHRY22_LOCUS8542</name>
</gene>
<reference evidence="1" key="1">
    <citation type="submission" date="2021-09" db="EMBL/GenBank/DDBJ databases">
        <authorList>
            <person name="Martin H S."/>
        </authorList>
    </citation>
    <scope>NUCLEOTIDE SEQUENCE</scope>
</reference>
<dbReference type="Proteomes" id="UP000789524">
    <property type="component" value="Unassembled WGS sequence"/>
</dbReference>
<accession>A0A8J2QT08</accession>
<protein>
    <submittedName>
        <fullName evidence="1">(African queen) hypothetical protein</fullName>
    </submittedName>
</protein>
<evidence type="ECO:0000313" key="2">
    <source>
        <dbReference type="Proteomes" id="UP000789524"/>
    </source>
</evidence>
<proteinExistence type="predicted"/>
<dbReference type="Pfam" id="PF16062">
    <property type="entry name" value="MavL-like"/>
    <property type="match status" value="2"/>
</dbReference>
<organism evidence="1 2">
    <name type="scientific">Danaus chrysippus</name>
    <name type="common">African queen</name>
    <dbReference type="NCBI Taxonomy" id="151541"/>
    <lineage>
        <taxon>Eukaryota</taxon>
        <taxon>Metazoa</taxon>
        <taxon>Ecdysozoa</taxon>
        <taxon>Arthropoda</taxon>
        <taxon>Hexapoda</taxon>
        <taxon>Insecta</taxon>
        <taxon>Pterygota</taxon>
        <taxon>Neoptera</taxon>
        <taxon>Endopterygota</taxon>
        <taxon>Lepidoptera</taxon>
        <taxon>Glossata</taxon>
        <taxon>Ditrysia</taxon>
        <taxon>Papilionoidea</taxon>
        <taxon>Nymphalidae</taxon>
        <taxon>Danainae</taxon>
        <taxon>Danaini</taxon>
        <taxon>Danaina</taxon>
        <taxon>Danaus</taxon>
        <taxon>Anosia</taxon>
    </lineage>
</organism>
<dbReference type="AlphaFoldDB" id="A0A8J2QT08"/>
<keyword evidence="2" id="KW-1185">Reference proteome</keyword>
<sequence>MDTIQNFKSAPWIKQCWNLLKMKNKSEEILKQCKSLPKEEGTIDLDALINNSNSFPIPFPIDTVRLSELRKRKPVEKLLRNIESTYALVHERVLRQMANFLVFKREYGSSIERQLYKDMTVPEFVNRLLLKRAVTFMYPEDFYVLLTGERDSEGWESVGTLQQKAPLVLENCLSYDEMKLSSMLYVSGLTYCINDGRRRNSGVVEEEGVEEEAVIIGLIGPRFERHRKMDYEDVLITRDQNTVENGFGHANNTDSCLGVWRISSHQSDVYILTFIQRIEDFLRKGLINHVSDVNFSYIRVSDDVRGIFQQSSSKTVARKLISHEGHPKGGINIQLENREPSSKLSGEHAGKLLVMTYPWDGNAHPGNEFWIGSLTGSGDPAAACSTQVSELHNAHINTTLTRHTVRVAAEGGLLPIREYCLTHTQL</sequence>
<name>A0A8J2QT08_9NEOP</name>
<dbReference type="InterPro" id="IPR032063">
    <property type="entry name" value="MavL-like"/>
</dbReference>
<comment type="caution">
    <text evidence="1">The sequence shown here is derived from an EMBL/GenBank/DDBJ whole genome shotgun (WGS) entry which is preliminary data.</text>
</comment>
<dbReference type="OrthoDB" id="6357136at2759"/>
<dbReference type="EMBL" id="CAKASE010000061">
    <property type="protein sequence ID" value="CAG9568699.1"/>
    <property type="molecule type" value="Genomic_DNA"/>
</dbReference>